<evidence type="ECO:0000259" key="1">
    <source>
        <dbReference type="PROSITE" id="PS51746"/>
    </source>
</evidence>
<dbReference type="InterPro" id="IPR015655">
    <property type="entry name" value="PP2C"/>
</dbReference>
<sequence>MENVTCMEKNTLRTCSRSDPGIRQQNEDACEVCTFNHPCGMVTLLAVADGLGGHPSGEVASSLAVTTIRRVVGEGLPLIQDPGPEALMRLLATGFHEANAQILAAGARDPAREGMGTTLVAALITDADDCVIGNIGDSRAYLVSQRMRRVTQDHSRVQELVEEGILTPGEAERHPMKHIVTRILGRAGEMPDLFACRLGSSRLMLCSDGLLDGLTEPEIHTAMRGSGIPGICDTLVGKARVKSRDNITVAVAERTGYDIPE</sequence>
<protein>
    <submittedName>
        <fullName evidence="2">Serine/threonine phosphatase ppp</fullName>
        <ecNumber evidence="2">3.1.3.16</ecNumber>
    </submittedName>
</protein>
<evidence type="ECO:0000313" key="2">
    <source>
        <dbReference type="EMBL" id="KUG14680.1"/>
    </source>
</evidence>
<dbReference type="EC" id="3.1.3.16" evidence="2"/>
<reference evidence="2" key="1">
    <citation type="journal article" date="2015" name="Proc. Natl. Acad. Sci. U.S.A.">
        <title>Networks of energetic and metabolic interactions define dynamics in microbial communities.</title>
        <authorList>
            <person name="Embree M."/>
            <person name="Liu J.K."/>
            <person name="Al-Bassam M.M."/>
            <person name="Zengler K."/>
        </authorList>
    </citation>
    <scope>NUCLEOTIDE SEQUENCE</scope>
</reference>
<dbReference type="SUPFAM" id="SSF81606">
    <property type="entry name" value="PP2C-like"/>
    <property type="match status" value="1"/>
</dbReference>
<dbReference type="CDD" id="cd00143">
    <property type="entry name" value="PP2Cc"/>
    <property type="match status" value="1"/>
</dbReference>
<comment type="caution">
    <text evidence="2">The sequence shown here is derived from an EMBL/GenBank/DDBJ whole genome shotgun (WGS) entry which is preliminary data.</text>
</comment>
<dbReference type="SMART" id="SM00331">
    <property type="entry name" value="PP2C_SIG"/>
    <property type="match status" value="1"/>
</dbReference>
<accession>A0A0W8F1B3</accession>
<proteinExistence type="predicted"/>
<name>A0A0W8F1B3_9ZZZZ</name>
<dbReference type="SMART" id="SM00332">
    <property type="entry name" value="PP2Cc"/>
    <property type="match status" value="1"/>
</dbReference>
<organism evidence="2">
    <name type="scientific">hydrocarbon metagenome</name>
    <dbReference type="NCBI Taxonomy" id="938273"/>
    <lineage>
        <taxon>unclassified sequences</taxon>
        <taxon>metagenomes</taxon>
        <taxon>ecological metagenomes</taxon>
    </lineage>
</organism>
<dbReference type="Gene3D" id="3.60.40.10">
    <property type="entry name" value="PPM-type phosphatase domain"/>
    <property type="match status" value="1"/>
</dbReference>
<gene>
    <name evidence="2" type="ORF">ASZ90_015675</name>
</gene>
<dbReference type="Pfam" id="PF13672">
    <property type="entry name" value="PP2C_2"/>
    <property type="match status" value="1"/>
</dbReference>
<dbReference type="InterPro" id="IPR036457">
    <property type="entry name" value="PPM-type-like_dom_sf"/>
</dbReference>
<keyword evidence="2" id="KW-0378">Hydrolase</keyword>
<dbReference type="PROSITE" id="PS51746">
    <property type="entry name" value="PPM_2"/>
    <property type="match status" value="1"/>
</dbReference>
<dbReference type="EMBL" id="LNQE01001630">
    <property type="protein sequence ID" value="KUG14680.1"/>
    <property type="molecule type" value="Genomic_DNA"/>
</dbReference>
<dbReference type="PANTHER" id="PTHR13832">
    <property type="entry name" value="PROTEIN PHOSPHATASE 2C"/>
    <property type="match status" value="1"/>
</dbReference>
<dbReference type="AlphaFoldDB" id="A0A0W8F1B3"/>
<feature type="domain" description="PPM-type phosphatase" evidence="1">
    <location>
        <begin position="13"/>
        <end position="254"/>
    </location>
</feature>
<dbReference type="GO" id="GO:0004722">
    <property type="term" value="F:protein serine/threonine phosphatase activity"/>
    <property type="evidence" value="ECO:0007669"/>
    <property type="project" value="UniProtKB-EC"/>
</dbReference>
<dbReference type="InterPro" id="IPR001932">
    <property type="entry name" value="PPM-type_phosphatase-like_dom"/>
</dbReference>
<dbReference type="PANTHER" id="PTHR13832:SF827">
    <property type="entry name" value="PROTEIN PHOSPHATASE 1L"/>
    <property type="match status" value="1"/>
</dbReference>